<dbReference type="InterPro" id="IPR013196">
    <property type="entry name" value="HTH_11"/>
</dbReference>
<evidence type="ECO:0000313" key="3">
    <source>
        <dbReference type="EMBL" id="MFC4133879.1"/>
    </source>
</evidence>
<protein>
    <submittedName>
        <fullName evidence="3">Helix-turn-helix transcriptional regulator</fullName>
    </submittedName>
</protein>
<dbReference type="Pfam" id="PF13280">
    <property type="entry name" value="WYL"/>
    <property type="match status" value="1"/>
</dbReference>
<dbReference type="InterPro" id="IPR051534">
    <property type="entry name" value="CBASS_pafABC_assoc_protein"/>
</dbReference>
<dbReference type="Pfam" id="PF08279">
    <property type="entry name" value="HTH_11"/>
    <property type="match status" value="1"/>
</dbReference>
<keyword evidence="4" id="KW-1185">Reference proteome</keyword>
<dbReference type="InterPro" id="IPR036388">
    <property type="entry name" value="WH-like_DNA-bd_sf"/>
</dbReference>
<dbReference type="Gene3D" id="1.10.10.10">
    <property type="entry name" value="Winged helix-like DNA-binding domain superfamily/Winged helix DNA-binding domain"/>
    <property type="match status" value="1"/>
</dbReference>
<dbReference type="PANTHER" id="PTHR34580:SF1">
    <property type="entry name" value="PROTEIN PAFC"/>
    <property type="match status" value="1"/>
</dbReference>
<proteinExistence type="predicted"/>
<reference evidence="4" key="1">
    <citation type="journal article" date="2019" name="Int. J. Syst. Evol. Microbiol.">
        <title>The Global Catalogue of Microorganisms (GCM) 10K type strain sequencing project: providing services to taxonomists for standard genome sequencing and annotation.</title>
        <authorList>
            <consortium name="The Broad Institute Genomics Platform"/>
            <consortium name="The Broad Institute Genome Sequencing Center for Infectious Disease"/>
            <person name="Wu L."/>
            <person name="Ma J."/>
        </authorList>
    </citation>
    <scope>NUCLEOTIDE SEQUENCE [LARGE SCALE GENOMIC DNA]</scope>
    <source>
        <strain evidence="4">CGMCC 4.7289</strain>
    </source>
</reference>
<feature type="domain" description="Helix-turn-helix type 11" evidence="1">
    <location>
        <begin position="6"/>
        <end position="60"/>
    </location>
</feature>
<evidence type="ECO:0000259" key="2">
    <source>
        <dbReference type="Pfam" id="PF13280"/>
    </source>
</evidence>
<dbReference type="PANTHER" id="PTHR34580">
    <property type="match status" value="1"/>
</dbReference>
<evidence type="ECO:0000259" key="1">
    <source>
        <dbReference type="Pfam" id="PF08279"/>
    </source>
</evidence>
<feature type="domain" description="WYL" evidence="2">
    <location>
        <begin position="137"/>
        <end position="203"/>
    </location>
</feature>
<dbReference type="RefSeq" id="WP_253761921.1">
    <property type="nucleotide sequence ID" value="NZ_JAMZDZ010000001.1"/>
</dbReference>
<evidence type="ECO:0000313" key="4">
    <source>
        <dbReference type="Proteomes" id="UP001595816"/>
    </source>
</evidence>
<dbReference type="PROSITE" id="PS52050">
    <property type="entry name" value="WYL"/>
    <property type="match status" value="1"/>
</dbReference>
<dbReference type="EMBL" id="JBHSAY010000015">
    <property type="protein sequence ID" value="MFC4133879.1"/>
    <property type="molecule type" value="Genomic_DNA"/>
</dbReference>
<dbReference type="InterPro" id="IPR036390">
    <property type="entry name" value="WH_DNA-bd_sf"/>
</dbReference>
<dbReference type="Proteomes" id="UP001595816">
    <property type="component" value="Unassembled WGS sequence"/>
</dbReference>
<dbReference type="InterPro" id="IPR026881">
    <property type="entry name" value="WYL_dom"/>
</dbReference>
<name>A0ABV8LTM2_9ACTN</name>
<comment type="caution">
    <text evidence="3">The sequence shown here is derived from an EMBL/GenBank/DDBJ whole genome shotgun (WGS) entry which is preliminary data.</text>
</comment>
<accession>A0ABV8LTM2</accession>
<organism evidence="3 4">
    <name type="scientific">Hamadaea flava</name>
    <dbReference type="NCBI Taxonomy" id="1742688"/>
    <lineage>
        <taxon>Bacteria</taxon>
        <taxon>Bacillati</taxon>
        <taxon>Actinomycetota</taxon>
        <taxon>Actinomycetes</taxon>
        <taxon>Micromonosporales</taxon>
        <taxon>Micromonosporaceae</taxon>
        <taxon>Hamadaea</taxon>
    </lineage>
</organism>
<dbReference type="SUPFAM" id="SSF46785">
    <property type="entry name" value="Winged helix' DNA-binding domain"/>
    <property type="match status" value="1"/>
</dbReference>
<gene>
    <name evidence="3" type="ORF">ACFOZ4_24970</name>
</gene>
<sequence length="237" mass="25879">MNRTERLYALVDELRAAAPRARTVPWLANRFEVSHRTIQRDLQSLMQAGLPVRAQAGRAGDWWIDPSATLPPINLTPEEAVAIAVALAGAEETTPFVAAGADAMRKLAAALTAPAASRVRELTSRVIVLPSRTPADVVSAVETAVANRTLLRLTYVDSTGAETDREVEPHSLLAAAGHWYLIGWCRTRDGGRGFRLDRIRAAEPTTERTPLRELGRLDGRLGTEARRARSLLSFLES</sequence>